<evidence type="ECO:0000313" key="1">
    <source>
        <dbReference type="EMBL" id="KOO41265.1"/>
    </source>
</evidence>
<accession>A0A0M0KR17</accession>
<dbReference type="EMBL" id="JWZX01000582">
    <property type="protein sequence ID" value="KOO41265.1"/>
    <property type="molecule type" value="Genomic_DNA"/>
</dbReference>
<reference evidence="2" key="1">
    <citation type="journal article" date="2015" name="PLoS Genet.">
        <title>Genome Sequence and Transcriptome Analyses of Chrysochromulina tobin: Metabolic Tools for Enhanced Algal Fitness in the Prominent Order Prymnesiales (Haptophyceae).</title>
        <authorList>
            <person name="Hovde B.T."/>
            <person name="Deodato C.R."/>
            <person name="Hunsperger H.M."/>
            <person name="Ryken S.A."/>
            <person name="Yost W."/>
            <person name="Jha R.K."/>
            <person name="Patterson J."/>
            <person name="Monnat R.J. Jr."/>
            <person name="Barlow S.B."/>
            <person name="Starkenburg S.R."/>
            <person name="Cattolico R.A."/>
        </authorList>
    </citation>
    <scope>NUCLEOTIDE SEQUENCE</scope>
    <source>
        <strain evidence="2">CCMP291</strain>
    </source>
</reference>
<name>A0A0M0KR17_9EUKA</name>
<comment type="caution">
    <text evidence="1">The sequence shown here is derived from an EMBL/GenBank/DDBJ whole genome shotgun (WGS) entry which is preliminary data.</text>
</comment>
<dbReference type="OrthoDB" id="2342932at2759"/>
<evidence type="ECO:0000313" key="2">
    <source>
        <dbReference type="Proteomes" id="UP000037460"/>
    </source>
</evidence>
<gene>
    <name evidence="1" type="ORF">Ctob_014973</name>
</gene>
<organism evidence="1 2">
    <name type="scientific">Chrysochromulina tobinii</name>
    <dbReference type="NCBI Taxonomy" id="1460289"/>
    <lineage>
        <taxon>Eukaryota</taxon>
        <taxon>Haptista</taxon>
        <taxon>Haptophyta</taxon>
        <taxon>Prymnesiophyceae</taxon>
        <taxon>Prymnesiales</taxon>
        <taxon>Chrysochromulinaceae</taxon>
        <taxon>Chrysochromulina</taxon>
    </lineage>
</organism>
<sequence>MGTGDERIRVRVRARGGEEVTWSREAARLAGTLKDLMDDAPPEDGVYPVPTMTATTLCMLGLLNDPDSTWPSADERSVSQLVELVEGTLFLDASRALEHIQCAIASRLNGKCAHELCALLGADGDFGSAEEHAASIAEPTFAPESCEAPKQANFGASPALLRQTFLSEMAATEDAKEAALALVDVATLAELKGVNRSWRALARRVLCSRLCRRDGQPAPTRLDDITDLDVEQLIEAGRPWEVAVAGRMLPGLARLHGYGFVVDVAKVRAAELLLRRGRAAVEVDDRSRCLCGFGTRLRHSSAAHARRQHHVA</sequence>
<evidence type="ECO:0008006" key="3">
    <source>
        <dbReference type="Google" id="ProtNLM"/>
    </source>
</evidence>
<keyword evidence="2" id="KW-1185">Reference proteome</keyword>
<dbReference type="AlphaFoldDB" id="A0A0M0KR17"/>
<dbReference type="Proteomes" id="UP000037460">
    <property type="component" value="Unassembled WGS sequence"/>
</dbReference>
<protein>
    <recommendedName>
        <fullName evidence="3">SKP1 component POZ domain-containing protein</fullName>
    </recommendedName>
</protein>
<feature type="non-terminal residue" evidence="1">
    <location>
        <position position="312"/>
    </location>
</feature>
<proteinExistence type="predicted"/>